<dbReference type="Proteomes" id="UP000824782">
    <property type="component" value="Unassembled WGS sequence"/>
</dbReference>
<dbReference type="EMBL" id="WNYA01000004">
    <property type="protein sequence ID" value="KAG8576611.1"/>
    <property type="molecule type" value="Genomic_DNA"/>
</dbReference>
<accession>A0AAV7BVC3</accession>
<keyword evidence="2" id="KW-1185">Reference proteome</keyword>
<name>A0AAV7BVC3_ENGPU</name>
<evidence type="ECO:0000313" key="2">
    <source>
        <dbReference type="Proteomes" id="UP000824782"/>
    </source>
</evidence>
<comment type="caution">
    <text evidence="1">The sequence shown here is derived from an EMBL/GenBank/DDBJ whole genome shotgun (WGS) entry which is preliminary data.</text>
</comment>
<organism evidence="1 2">
    <name type="scientific">Engystomops pustulosus</name>
    <name type="common">Tungara frog</name>
    <name type="synonym">Physalaemus pustulosus</name>
    <dbReference type="NCBI Taxonomy" id="76066"/>
    <lineage>
        <taxon>Eukaryota</taxon>
        <taxon>Metazoa</taxon>
        <taxon>Chordata</taxon>
        <taxon>Craniata</taxon>
        <taxon>Vertebrata</taxon>
        <taxon>Euteleostomi</taxon>
        <taxon>Amphibia</taxon>
        <taxon>Batrachia</taxon>
        <taxon>Anura</taxon>
        <taxon>Neobatrachia</taxon>
        <taxon>Hyloidea</taxon>
        <taxon>Leptodactylidae</taxon>
        <taxon>Leiuperinae</taxon>
        <taxon>Engystomops</taxon>
    </lineage>
</organism>
<sequence>MQTSMRRMITVVGGIGYNSPYFYGTISIGHFAVNGQACELLLHSQGVWKYSGQAIFHCFVERSKCCVLDNTFKRCYIFAFRGIAKHFLQLLKKDFSSTKCCTSCRMADINGHKTSAVRTMCS</sequence>
<evidence type="ECO:0000313" key="1">
    <source>
        <dbReference type="EMBL" id="KAG8576611.1"/>
    </source>
</evidence>
<dbReference type="AlphaFoldDB" id="A0AAV7BVC3"/>
<reference evidence="1" key="1">
    <citation type="thesis" date="2020" institute="ProQuest LLC" country="789 East Eisenhower Parkway, Ann Arbor, MI, USA">
        <title>Comparative Genomics and Chromosome Evolution.</title>
        <authorList>
            <person name="Mudd A.B."/>
        </authorList>
    </citation>
    <scope>NUCLEOTIDE SEQUENCE</scope>
    <source>
        <strain evidence="1">237g6f4</strain>
        <tissue evidence="1">Blood</tissue>
    </source>
</reference>
<protein>
    <submittedName>
        <fullName evidence="1">Uncharacterized protein</fullName>
    </submittedName>
</protein>
<proteinExistence type="predicted"/>
<gene>
    <name evidence="1" type="ORF">GDO81_009910</name>
</gene>